<keyword evidence="8" id="KW-0249">Electron transport</keyword>
<keyword evidence="9" id="KW-1133">Transmembrane helix</keyword>
<dbReference type="Pfam" id="PF07225">
    <property type="entry name" value="NDUF_B4"/>
    <property type="match status" value="1"/>
</dbReference>
<keyword evidence="4" id="KW-0813">Transport</keyword>
<keyword evidence="6" id="KW-0812">Transmembrane</keyword>
<sequence>MGGHGGYQPVKLDPGVESWNYMRENVWKHFRFTNKTARLSLLWGVLVPIGVYSICQQQDLKWDILGAKRDSPLARWGTYAVPPSERNAPAADADEE</sequence>
<protein>
    <recommendedName>
        <fullName evidence="3">NADH dehydrogenase [ubiquinone] 1 beta subcomplex subunit 4</fullName>
    </recommendedName>
    <alternativeName>
        <fullName evidence="12">Complex I-B15</fullName>
    </alternativeName>
    <alternativeName>
        <fullName evidence="13">NADH-ubiquinone oxidoreductase B15 subunit</fullName>
    </alternativeName>
</protein>
<evidence type="ECO:0000256" key="7">
    <source>
        <dbReference type="ARBA" id="ARBA00022792"/>
    </source>
</evidence>
<comment type="subcellular location">
    <subcellularLocation>
        <location evidence="1">Mitochondrion inner membrane</location>
        <topology evidence="1">Single-pass membrane protein</topology>
    </subcellularLocation>
</comment>
<evidence type="ECO:0000256" key="11">
    <source>
        <dbReference type="ARBA" id="ARBA00023136"/>
    </source>
</evidence>
<keyword evidence="10" id="KW-0496">Mitochondrion</keyword>
<dbReference type="GO" id="GO:0005743">
    <property type="term" value="C:mitochondrial inner membrane"/>
    <property type="evidence" value="ECO:0007669"/>
    <property type="project" value="UniProtKB-SubCell"/>
</dbReference>
<evidence type="ECO:0000256" key="1">
    <source>
        <dbReference type="ARBA" id="ARBA00004434"/>
    </source>
</evidence>
<proteinExistence type="inferred from homology"/>
<dbReference type="PANTHER" id="PTHR39476:SF1">
    <property type="entry name" value="NADH DEHYDROGENASE [UBIQUINONE] 1 BETA SUBCOMPLEX SUBUNIT 4"/>
    <property type="match status" value="1"/>
</dbReference>
<dbReference type="EMBL" id="MCGR01000002">
    <property type="protein sequence ID" value="ORY91473.1"/>
    <property type="molecule type" value="Genomic_DNA"/>
</dbReference>
<evidence type="ECO:0000256" key="12">
    <source>
        <dbReference type="ARBA" id="ARBA00030212"/>
    </source>
</evidence>
<dbReference type="OrthoDB" id="15108at2759"/>
<evidence type="ECO:0000256" key="3">
    <source>
        <dbReference type="ARBA" id="ARBA00018681"/>
    </source>
</evidence>
<evidence type="ECO:0000313" key="15">
    <source>
        <dbReference type="Proteomes" id="UP000193467"/>
    </source>
</evidence>
<reference evidence="14 15" key="1">
    <citation type="submission" date="2016-07" db="EMBL/GenBank/DDBJ databases">
        <title>Pervasive Adenine N6-methylation of Active Genes in Fungi.</title>
        <authorList>
            <consortium name="DOE Joint Genome Institute"/>
            <person name="Mondo S.J."/>
            <person name="Dannebaum R.O."/>
            <person name="Kuo R.C."/>
            <person name="Labutti K."/>
            <person name="Haridas S."/>
            <person name="Kuo A."/>
            <person name="Salamov A."/>
            <person name="Ahrendt S.R."/>
            <person name="Lipzen A."/>
            <person name="Sullivan W."/>
            <person name="Andreopoulos W.B."/>
            <person name="Clum A."/>
            <person name="Lindquist E."/>
            <person name="Daum C."/>
            <person name="Ramamoorthy G.K."/>
            <person name="Gryganskyi A."/>
            <person name="Culley D."/>
            <person name="Magnuson J.K."/>
            <person name="James T.Y."/>
            <person name="O'Malley M.A."/>
            <person name="Stajich J.E."/>
            <person name="Spatafora J.W."/>
            <person name="Visel A."/>
            <person name="Grigoriev I.V."/>
        </authorList>
    </citation>
    <scope>NUCLEOTIDE SEQUENCE [LARGE SCALE GENOMIC DNA]</scope>
    <source>
        <strain evidence="14 15">62-1032</strain>
    </source>
</reference>
<evidence type="ECO:0000256" key="13">
    <source>
        <dbReference type="ARBA" id="ARBA00030987"/>
    </source>
</evidence>
<dbReference type="InParanoid" id="A0A1Y2G3F2"/>
<evidence type="ECO:0000256" key="6">
    <source>
        <dbReference type="ARBA" id="ARBA00022692"/>
    </source>
</evidence>
<gene>
    <name evidence="14" type="ORF">BCR35DRAFT_298636</name>
</gene>
<keyword evidence="5" id="KW-0679">Respiratory chain</keyword>
<evidence type="ECO:0000256" key="4">
    <source>
        <dbReference type="ARBA" id="ARBA00022448"/>
    </source>
</evidence>
<keyword evidence="7" id="KW-0999">Mitochondrion inner membrane</keyword>
<dbReference type="Proteomes" id="UP000193467">
    <property type="component" value="Unassembled WGS sequence"/>
</dbReference>
<evidence type="ECO:0000256" key="8">
    <source>
        <dbReference type="ARBA" id="ARBA00022982"/>
    </source>
</evidence>
<dbReference type="STRING" id="106004.A0A1Y2G3F2"/>
<comment type="similarity">
    <text evidence="2">Belongs to the complex I NDUFB4 subunit family.</text>
</comment>
<evidence type="ECO:0000256" key="2">
    <source>
        <dbReference type="ARBA" id="ARBA00007260"/>
    </source>
</evidence>
<evidence type="ECO:0000256" key="10">
    <source>
        <dbReference type="ARBA" id="ARBA00023128"/>
    </source>
</evidence>
<name>A0A1Y2G3F2_9BASI</name>
<comment type="caution">
    <text evidence="14">The sequence shown here is derived from an EMBL/GenBank/DDBJ whole genome shotgun (WGS) entry which is preliminary data.</text>
</comment>
<keyword evidence="11" id="KW-0472">Membrane</keyword>
<dbReference type="PANTHER" id="PTHR39476">
    <property type="entry name" value="NADH:UBIQUINONE OXIDOREDUCTASE 6.6KD SUBUNIT"/>
    <property type="match status" value="1"/>
</dbReference>
<evidence type="ECO:0000313" key="14">
    <source>
        <dbReference type="EMBL" id="ORY91473.1"/>
    </source>
</evidence>
<dbReference type="AlphaFoldDB" id="A0A1Y2G3F2"/>
<evidence type="ECO:0000256" key="9">
    <source>
        <dbReference type="ARBA" id="ARBA00022989"/>
    </source>
</evidence>
<keyword evidence="15" id="KW-1185">Reference proteome</keyword>
<accession>A0A1Y2G3F2</accession>
<evidence type="ECO:0000256" key="5">
    <source>
        <dbReference type="ARBA" id="ARBA00022660"/>
    </source>
</evidence>
<organism evidence="14 15">
    <name type="scientific">Leucosporidium creatinivorum</name>
    <dbReference type="NCBI Taxonomy" id="106004"/>
    <lineage>
        <taxon>Eukaryota</taxon>
        <taxon>Fungi</taxon>
        <taxon>Dikarya</taxon>
        <taxon>Basidiomycota</taxon>
        <taxon>Pucciniomycotina</taxon>
        <taxon>Microbotryomycetes</taxon>
        <taxon>Leucosporidiales</taxon>
        <taxon>Leucosporidium</taxon>
    </lineage>
</organism>
<dbReference type="InterPro" id="IPR009866">
    <property type="entry name" value="NADH_UbQ_OxRdtase_NDUFB4_su"/>
</dbReference>